<feature type="compositionally biased region" description="Polar residues" evidence="1">
    <location>
        <begin position="40"/>
        <end position="54"/>
    </location>
</feature>
<evidence type="ECO:0000313" key="2">
    <source>
        <dbReference type="EMBL" id="SDR18948.1"/>
    </source>
</evidence>
<organism evidence="2 3">
    <name type="scientific">Actinopolyspora saharensis</name>
    <dbReference type="NCBI Taxonomy" id="995062"/>
    <lineage>
        <taxon>Bacteria</taxon>
        <taxon>Bacillati</taxon>
        <taxon>Actinomycetota</taxon>
        <taxon>Actinomycetes</taxon>
        <taxon>Actinopolysporales</taxon>
        <taxon>Actinopolysporaceae</taxon>
        <taxon>Actinopolyspora</taxon>
    </lineage>
</organism>
<feature type="region of interest" description="Disordered" evidence="1">
    <location>
        <begin position="1"/>
        <end position="61"/>
    </location>
</feature>
<sequence length="122" mass="12566">MTRTPRAGAVRRGPAEPAPERATGSTGPLLRLVVTRDGSRQGSNDGSSEGQSRESAIGVSGRGAQSLACSAAFSSTFPPVRVTASTAPVLELRRNSRPSLPESSAALTRVPSSRVTLVPAVR</sequence>
<feature type="region of interest" description="Disordered" evidence="1">
    <location>
        <begin position="95"/>
        <end position="122"/>
    </location>
</feature>
<reference evidence="3" key="1">
    <citation type="submission" date="2016-10" db="EMBL/GenBank/DDBJ databases">
        <authorList>
            <person name="Varghese N."/>
            <person name="Submissions S."/>
        </authorList>
    </citation>
    <scope>NUCLEOTIDE SEQUENCE [LARGE SCALE GENOMIC DNA]</scope>
    <source>
        <strain evidence="3">DSM 45459</strain>
    </source>
</reference>
<protein>
    <submittedName>
        <fullName evidence="2">Uncharacterized protein</fullName>
    </submittedName>
</protein>
<proteinExistence type="predicted"/>
<feature type="compositionally biased region" description="Polar residues" evidence="1">
    <location>
        <begin position="97"/>
        <end position="115"/>
    </location>
</feature>
<gene>
    <name evidence="2" type="ORF">SAMN04489718_4022</name>
</gene>
<evidence type="ECO:0000313" key="3">
    <source>
        <dbReference type="Proteomes" id="UP000199301"/>
    </source>
</evidence>
<evidence type="ECO:0000256" key="1">
    <source>
        <dbReference type="SAM" id="MobiDB-lite"/>
    </source>
</evidence>
<accession>A0A1H1H1J4</accession>
<dbReference type="Proteomes" id="UP000199301">
    <property type="component" value="Unassembled WGS sequence"/>
</dbReference>
<name>A0A1H1H1J4_9ACTN</name>
<dbReference type="EMBL" id="FNKO01000002">
    <property type="protein sequence ID" value="SDR18948.1"/>
    <property type="molecule type" value="Genomic_DNA"/>
</dbReference>
<dbReference type="AlphaFoldDB" id="A0A1H1H1J4"/>
<keyword evidence="3" id="KW-1185">Reference proteome</keyword>